<sequence length="131" mass="14799">MSKVMPVSFKSIQLHGAYKCWLYFVVARMLPVKHVSDITKDKALLLYCILIGKAIDIGRLIYNTIFLSTNTPREGIWFPSLIIELCKRVSVKWGSREKLLYPKGSIDDAIIEKFMQQDLSTTGGSSSTVKP</sequence>
<dbReference type="EMBL" id="CM001879">
    <property type="protein sequence ID" value="EOX93875.1"/>
    <property type="molecule type" value="Genomic_DNA"/>
</dbReference>
<dbReference type="OMA" id="CANTMNR"/>
<name>A0A061DME4_THECC</name>
<reference evidence="2 3" key="1">
    <citation type="journal article" date="2013" name="Genome Biol.">
        <title>The genome sequence of the most widely cultivated cacao type and its use to identify candidate genes regulating pod color.</title>
        <authorList>
            <person name="Motamayor J.C."/>
            <person name="Mockaitis K."/>
            <person name="Schmutz J."/>
            <person name="Haiminen N."/>
            <person name="Iii D.L."/>
            <person name="Cornejo O."/>
            <person name="Findley S.D."/>
            <person name="Zheng P."/>
            <person name="Utro F."/>
            <person name="Royaert S."/>
            <person name="Saski C."/>
            <person name="Jenkins J."/>
            <person name="Podicheti R."/>
            <person name="Zhao M."/>
            <person name="Scheffler B.E."/>
            <person name="Stack J.C."/>
            <person name="Feltus F.A."/>
            <person name="Mustiga G.M."/>
            <person name="Amores F."/>
            <person name="Phillips W."/>
            <person name="Marelli J.P."/>
            <person name="May G.D."/>
            <person name="Shapiro H."/>
            <person name="Ma J."/>
            <person name="Bustamante C.D."/>
            <person name="Schnell R.J."/>
            <person name="Main D."/>
            <person name="Gilbert D."/>
            <person name="Parida L."/>
            <person name="Kuhn D.N."/>
        </authorList>
    </citation>
    <scope>NUCLEOTIDE SEQUENCE [LARGE SCALE GENOMIC DNA]</scope>
    <source>
        <strain evidence="3">cv. Matina 1-6</strain>
    </source>
</reference>
<organism evidence="2 3">
    <name type="scientific">Theobroma cacao</name>
    <name type="common">Cacao</name>
    <name type="synonym">Cocoa</name>
    <dbReference type="NCBI Taxonomy" id="3641"/>
    <lineage>
        <taxon>Eukaryota</taxon>
        <taxon>Viridiplantae</taxon>
        <taxon>Streptophyta</taxon>
        <taxon>Embryophyta</taxon>
        <taxon>Tracheophyta</taxon>
        <taxon>Spermatophyta</taxon>
        <taxon>Magnoliopsida</taxon>
        <taxon>eudicotyledons</taxon>
        <taxon>Gunneridae</taxon>
        <taxon>Pentapetalae</taxon>
        <taxon>rosids</taxon>
        <taxon>malvids</taxon>
        <taxon>Malvales</taxon>
        <taxon>Malvaceae</taxon>
        <taxon>Byttnerioideae</taxon>
        <taxon>Theobroma</taxon>
    </lineage>
</organism>
<dbReference type="Gramene" id="EOX93875">
    <property type="protein sequence ID" value="EOX93875"/>
    <property type="gene ID" value="TCM_002866"/>
</dbReference>
<feature type="domain" description="Putative plant transposon protein" evidence="1">
    <location>
        <begin position="9"/>
        <end position="91"/>
    </location>
</feature>
<protein>
    <recommendedName>
        <fullName evidence="1">Putative plant transposon protein domain-containing protein</fullName>
    </recommendedName>
</protein>
<keyword evidence="3" id="KW-1185">Reference proteome</keyword>
<gene>
    <name evidence="2" type="ORF">TCM_002866</name>
</gene>
<dbReference type="HOGENOM" id="CLU_144454_1_0_1"/>
<evidence type="ECO:0000259" key="1">
    <source>
        <dbReference type="Pfam" id="PF20167"/>
    </source>
</evidence>
<dbReference type="Proteomes" id="UP000026915">
    <property type="component" value="Chromosome 1"/>
</dbReference>
<proteinExistence type="predicted"/>
<dbReference type="InParanoid" id="A0A061DME4"/>
<accession>A0A061DME4</accession>
<evidence type="ECO:0000313" key="3">
    <source>
        <dbReference type="Proteomes" id="UP000026915"/>
    </source>
</evidence>
<dbReference type="InterPro" id="IPR046796">
    <property type="entry name" value="Transposase_32_dom"/>
</dbReference>
<dbReference type="AlphaFoldDB" id="A0A061DME4"/>
<dbReference type="Pfam" id="PF20167">
    <property type="entry name" value="Transposase_32"/>
    <property type="match status" value="1"/>
</dbReference>
<evidence type="ECO:0000313" key="2">
    <source>
        <dbReference type="EMBL" id="EOX93875.1"/>
    </source>
</evidence>